<proteinExistence type="inferred from homology"/>
<sequence>MILYSPKHPTYPCLMIPFATAATTANPVLYLSKLYRYHTSPPFLHATRSHHQTVHKLLPNHLLVRIAHSVMSTTAPAPTPTPPLSLPTSSSNSTTAATSLSGLSPNSTYTPRYIDVGINLTSSVFHGSDHGKQYHEDDLEDVLHRAKEAGCQKLMVTGSCYDESKSGYELARQHRTYSALFISHTSTNSISAGLIYSTVGVHPCSVKLIDSHPSGPEAYLSSLRTLAQEGASSGYVTAFGEIGLDYDRLYHASKEDQKKYFVLQLDLAEEICLPLFLHSRAAAADFEDILFPRLPRLKGGLVHSFTGTVDEMRRLVSAGLYIGVNGCSLKTEKNLEVVKQIPLERLMLETDGPWCEIRPSHASYKLLNKDECPPIPKQVRRDRFKKGLMVKGRNEPCNIPHVAYIVAAVKGAPLKEVCEAAWKNTLDLFGMDKTA</sequence>
<keyword evidence="3" id="KW-0479">Metal-binding</keyword>
<dbReference type="PROSITE" id="PS01091">
    <property type="entry name" value="TATD_3"/>
    <property type="match status" value="1"/>
</dbReference>
<dbReference type="PANTHER" id="PTHR10060">
    <property type="entry name" value="TATD FAMILY DEOXYRIBONUCLEASE"/>
    <property type="match status" value="1"/>
</dbReference>
<protein>
    <submittedName>
        <fullName evidence="6">Uncharacterized protein</fullName>
    </submittedName>
</protein>
<dbReference type="EMBL" id="LN890956">
    <property type="protein sequence ID" value="CUS14661.1"/>
    <property type="molecule type" value="Genomic_DNA"/>
</dbReference>
<reference evidence="6" key="1">
    <citation type="submission" date="2015-10" db="EMBL/GenBank/DDBJ databases">
        <authorList>
            <person name="Regsiter A."/>
            <person name="william w."/>
        </authorList>
    </citation>
    <scope>NUCLEOTIDE SEQUENCE</scope>
    <source>
        <strain evidence="6">Montdore</strain>
    </source>
</reference>
<dbReference type="GO" id="GO:0046872">
    <property type="term" value="F:metal ion binding"/>
    <property type="evidence" value="ECO:0007669"/>
    <property type="project" value="UniProtKB-KW"/>
</dbReference>
<evidence type="ECO:0000256" key="5">
    <source>
        <dbReference type="SAM" id="MobiDB-lite"/>
    </source>
</evidence>
<dbReference type="CDD" id="cd01310">
    <property type="entry name" value="TatD_DNAse"/>
    <property type="match status" value="1"/>
</dbReference>
<organism evidence="6 7">
    <name type="scientific">Tuber aestivum</name>
    <name type="common">summer truffle</name>
    <dbReference type="NCBI Taxonomy" id="59557"/>
    <lineage>
        <taxon>Eukaryota</taxon>
        <taxon>Fungi</taxon>
        <taxon>Dikarya</taxon>
        <taxon>Ascomycota</taxon>
        <taxon>Pezizomycotina</taxon>
        <taxon>Pezizomycetes</taxon>
        <taxon>Pezizales</taxon>
        <taxon>Tuberaceae</taxon>
        <taxon>Tuber</taxon>
    </lineage>
</organism>
<dbReference type="Proteomes" id="UP001412239">
    <property type="component" value="Unassembled WGS sequence"/>
</dbReference>
<evidence type="ECO:0000256" key="3">
    <source>
        <dbReference type="ARBA" id="ARBA00022723"/>
    </source>
</evidence>
<keyword evidence="4" id="KW-0378">Hydrolase</keyword>
<dbReference type="SUPFAM" id="SSF51556">
    <property type="entry name" value="Metallo-dependent hydrolases"/>
    <property type="match status" value="1"/>
</dbReference>
<evidence type="ECO:0000313" key="7">
    <source>
        <dbReference type="Proteomes" id="UP001412239"/>
    </source>
</evidence>
<feature type="region of interest" description="Disordered" evidence="5">
    <location>
        <begin position="73"/>
        <end position="103"/>
    </location>
</feature>
<name>A0A292Q6F4_9PEZI</name>
<evidence type="ECO:0000256" key="2">
    <source>
        <dbReference type="ARBA" id="ARBA00022722"/>
    </source>
</evidence>
<dbReference type="InterPro" id="IPR018228">
    <property type="entry name" value="DNase_TatD-rel_CS"/>
</dbReference>
<dbReference type="Gene3D" id="3.20.20.140">
    <property type="entry name" value="Metal-dependent hydrolases"/>
    <property type="match status" value="1"/>
</dbReference>
<dbReference type="PANTHER" id="PTHR10060:SF15">
    <property type="entry name" value="DEOXYRIBONUCLEASE TATDN1"/>
    <property type="match status" value="1"/>
</dbReference>
<dbReference type="InterPro" id="IPR001130">
    <property type="entry name" value="TatD-like"/>
</dbReference>
<accession>A0A292Q6F4</accession>
<dbReference type="Pfam" id="PF01026">
    <property type="entry name" value="TatD_DNase"/>
    <property type="match status" value="1"/>
</dbReference>
<comment type="similarity">
    <text evidence="1">Belongs to the metallo-dependent hydrolases superfamily. TatD-type hydrolase family.</text>
</comment>
<dbReference type="AlphaFoldDB" id="A0A292Q6F4"/>
<feature type="compositionally biased region" description="Low complexity" evidence="5">
    <location>
        <begin position="86"/>
        <end position="103"/>
    </location>
</feature>
<keyword evidence="2" id="KW-0540">Nuclease</keyword>
<dbReference type="InterPro" id="IPR050891">
    <property type="entry name" value="TatD-type_Hydrolase"/>
</dbReference>
<dbReference type="InterPro" id="IPR032466">
    <property type="entry name" value="Metal_Hydrolase"/>
</dbReference>
<dbReference type="GO" id="GO:0008296">
    <property type="term" value="F:3'-5'-DNA exonuclease activity"/>
    <property type="evidence" value="ECO:0007669"/>
    <property type="project" value="TreeGrafter"/>
</dbReference>
<gene>
    <name evidence="6" type="ORF">GSTUAT00001186001</name>
</gene>
<evidence type="ECO:0000313" key="6">
    <source>
        <dbReference type="EMBL" id="CUS14661.1"/>
    </source>
</evidence>
<dbReference type="GO" id="GO:0005829">
    <property type="term" value="C:cytosol"/>
    <property type="evidence" value="ECO:0007669"/>
    <property type="project" value="TreeGrafter"/>
</dbReference>
<keyword evidence="7" id="KW-1185">Reference proteome</keyword>
<evidence type="ECO:0000256" key="1">
    <source>
        <dbReference type="ARBA" id="ARBA00009275"/>
    </source>
</evidence>
<evidence type="ECO:0000256" key="4">
    <source>
        <dbReference type="ARBA" id="ARBA00022801"/>
    </source>
</evidence>